<evidence type="ECO:0000313" key="2">
    <source>
        <dbReference type="EMBL" id="KAA6397225.1"/>
    </source>
</evidence>
<feature type="region of interest" description="Disordered" evidence="1">
    <location>
        <begin position="75"/>
        <end position="94"/>
    </location>
</feature>
<name>A0A5J4WS32_9EUKA</name>
<evidence type="ECO:0000313" key="3">
    <source>
        <dbReference type="Proteomes" id="UP000324800"/>
    </source>
</evidence>
<reference evidence="2 3" key="1">
    <citation type="submission" date="2019-03" db="EMBL/GenBank/DDBJ databases">
        <title>Single cell metagenomics reveals metabolic interactions within the superorganism composed of flagellate Streblomastix strix and complex community of Bacteroidetes bacteria on its surface.</title>
        <authorList>
            <person name="Treitli S.C."/>
            <person name="Kolisko M."/>
            <person name="Husnik F."/>
            <person name="Keeling P."/>
            <person name="Hampl V."/>
        </authorList>
    </citation>
    <scope>NUCLEOTIDE SEQUENCE [LARGE SCALE GENOMIC DNA]</scope>
    <source>
        <strain evidence="2">ST1C</strain>
    </source>
</reference>
<feature type="compositionally biased region" description="Low complexity" evidence="1">
    <location>
        <begin position="78"/>
        <end position="92"/>
    </location>
</feature>
<proteinExistence type="predicted"/>
<gene>
    <name evidence="2" type="ORF">EZS28_007250</name>
</gene>
<comment type="caution">
    <text evidence="2">The sequence shown here is derived from an EMBL/GenBank/DDBJ whole genome shotgun (WGS) entry which is preliminary data.</text>
</comment>
<accession>A0A5J4WS32</accession>
<dbReference type="Proteomes" id="UP000324800">
    <property type="component" value="Unassembled WGS sequence"/>
</dbReference>
<organism evidence="2 3">
    <name type="scientific">Streblomastix strix</name>
    <dbReference type="NCBI Taxonomy" id="222440"/>
    <lineage>
        <taxon>Eukaryota</taxon>
        <taxon>Metamonada</taxon>
        <taxon>Preaxostyla</taxon>
        <taxon>Oxymonadida</taxon>
        <taxon>Streblomastigidae</taxon>
        <taxon>Streblomastix</taxon>
    </lineage>
</organism>
<protein>
    <submittedName>
        <fullName evidence="2">Uncharacterized protein</fullName>
    </submittedName>
</protein>
<evidence type="ECO:0000256" key="1">
    <source>
        <dbReference type="SAM" id="MobiDB-lite"/>
    </source>
</evidence>
<dbReference type="EMBL" id="SNRW01001229">
    <property type="protein sequence ID" value="KAA6397225.1"/>
    <property type="molecule type" value="Genomic_DNA"/>
</dbReference>
<sequence length="350" mass="40292">MIFVAFADEEKTMKIVNYPEFEKLRHEYSHALLIKQLINFGCRYAAIIPKSWLKGQIQLEINEQQQISTNQPKLNALQNQGNSSSSQSSTGSADKVDELGGFKMIRQLMMQEENVAAYQTQGDVILKPLKQVLMAEINSDDTAQFVMKWHVEHIRTMDQILSDYIVNHCPSQLLNQLLNEELTLTYSIDFQSRSKLNIKDEQNGQEQINFRAFSPFLSKRSEATPFQASLNTNNSNDNTLNYSKDLDQLNTYKQVIVPMSVVHLYNQTIQVTLLEKDLFEEVIQQIKRCEIINGKYAEGIKQINKKLTSEVQTSENQEMIMNDDGGANDFAKIFYDKDFINITNLRTIHK</sequence>
<dbReference type="AlphaFoldDB" id="A0A5J4WS32"/>